<reference evidence="1 2" key="1">
    <citation type="journal article" date="2019" name="Commun. Biol.">
        <title>The bagworm genome reveals a unique fibroin gene that provides high tensile strength.</title>
        <authorList>
            <person name="Kono N."/>
            <person name="Nakamura H."/>
            <person name="Ohtoshi R."/>
            <person name="Tomita M."/>
            <person name="Numata K."/>
            <person name="Arakawa K."/>
        </authorList>
    </citation>
    <scope>NUCLEOTIDE SEQUENCE [LARGE SCALE GENOMIC DNA]</scope>
</reference>
<evidence type="ECO:0000313" key="1">
    <source>
        <dbReference type="EMBL" id="GBP04479.1"/>
    </source>
</evidence>
<protein>
    <submittedName>
        <fullName evidence="1">Uncharacterized protein</fullName>
    </submittedName>
</protein>
<name>A0A4C1SQP8_EUMVA</name>
<accession>A0A4C1SQP8</accession>
<proteinExistence type="predicted"/>
<gene>
    <name evidence="1" type="ORF">EVAR_68846_1</name>
</gene>
<dbReference type="AlphaFoldDB" id="A0A4C1SQP8"/>
<evidence type="ECO:0000313" key="2">
    <source>
        <dbReference type="Proteomes" id="UP000299102"/>
    </source>
</evidence>
<dbReference type="EMBL" id="BGZK01003777">
    <property type="protein sequence ID" value="GBP04479.1"/>
    <property type="molecule type" value="Genomic_DNA"/>
</dbReference>
<organism evidence="1 2">
    <name type="scientific">Eumeta variegata</name>
    <name type="common">Bagworm moth</name>
    <name type="synonym">Eumeta japonica</name>
    <dbReference type="NCBI Taxonomy" id="151549"/>
    <lineage>
        <taxon>Eukaryota</taxon>
        <taxon>Metazoa</taxon>
        <taxon>Ecdysozoa</taxon>
        <taxon>Arthropoda</taxon>
        <taxon>Hexapoda</taxon>
        <taxon>Insecta</taxon>
        <taxon>Pterygota</taxon>
        <taxon>Neoptera</taxon>
        <taxon>Endopterygota</taxon>
        <taxon>Lepidoptera</taxon>
        <taxon>Glossata</taxon>
        <taxon>Ditrysia</taxon>
        <taxon>Tineoidea</taxon>
        <taxon>Psychidae</taxon>
        <taxon>Oiketicinae</taxon>
        <taxon>Eumeta</taxon>
    </lineage>
</organism>
<comment type="caution">
    <text evidence="1">The sequence shown here is derived from an EMBL/GenBank/DDBJ whole genome shotgun (WGS) entry which is preliminary data.</text>
</comment>
<dbReference type="Proteomes" id="UP000299102">
    <property type="component" value="Unassembled WGS sequence"/>
</dbReference>
<keyword evidence="2" id="KW-1185">Reference proteome</keyword>
<sequence length="122" mass="13225">MTNILSAFTDHLFGLGEVQHLDVLLSGYRGLGEPRSGNGVPNLQRREACAIGLLFEPYPRVIISVPWGLVAPGQICVCGSAKDLQVLLPTNRLFSRFLGVVAVKLRLLSECLGPLEARGQRS</sequence>